<organism evidence="2 3">
    <name type="scientific">Asanoa ishikariensis</name>
    <dbReference type="NCBI Taxonomy" id="137265"/>
    <lineage>
        <taxon>Bacteria</taxon>
        <taxon>Bacillati</taxon>
        <taxon>Actinomycetota</taxon>
        <taxon>Actinomycetes</taxon>
        <taxon>Micromonosporales</taxon>
        <taxon>Micromonosporaceae</taxon>
        <taxon>Asanoa</taxon>
    </lineage>
</organism>
<keyword evidence="3" id="KW-1185">Reference proteome</keyword>
<gene>
    <name evidence="2" type="ORF">SAMN05421684_4693</name>
</gene>
<evidence type="ECO:0000313" key="2">
    <source>
        <dbReference type="EMBL" id="SDZ34164.1"/>
    </source>
</evidence>
<protein>
    <recommendedName>
        <fullName evidence="4">Tat (Twin-arginine translocation) pathway signal sequence</fullName>
    </recommendedName>
</protein>
<evidence type="ECO:0000256" key="1">
    <source>
        <dbReference type="SAM" id="Phobius"/>
    </source>
</evidence>
<evidence type="ECO:0000313" key="3">
    <source>
        <dbReference type="Proteomes" id="UP000199632"/>
    </source>
</evidence>
<keyword evidence="1" id="KW-0812">Transmembrane</keyword>
<feature type="transmembrane region" description="Helical" evidence="1">
    <location>
        <begin position="39"/>
        <end position="58"/>
    </location>
</feature>
<proteinExistence type="predicted"/>
<dbReference type="STRING" id="137265.SAMN05421684_4693"/>
<dbReference type="OrthoDB" id="3385423at2"/>
<dbReference type="AlphaFoldDB" id="A0A1H3S8F4"/>
<evidence type="ECO:0008006" key="4">
    <source>
        <dbReference type="Google" id="ProtNLM"/>
    </source>
</evidence>
<dbReference type="RefSeq" id="WP_090796603.1">
    <property type="nucleotide sequence ID" value="NZ_BOND01000037.1"/>
</dbReference>
<name>A0A1H3S8F4_9ACTN</name>
<sequence>MNDDEVLDAVKQTLSGVRMDRPIDTIERRGRVRRRRRKLLGLAAGGGLAVLAALALALPTATNRPGTFPGGGPSLSPAAFSLVRQQDQTVKLTLNYEQILDPVALEDALADAGIPAVVKTQALCFPAKKELPSARRVFRTEQVSWPDGSAKETALVIDPAMMPKHSLIYFSILKLPPDDKFGKVARVLVADDDPMVCREFRR</sequence>
<reference evidence="3" key="1">
    <citation type="submission" date="2016-10" db="EMBL/GenBank/DDBJ databases">
        <authorList>
            <person name="Varghese N."/>
            <person name="Submissions S."/>
        </authorList>
    </citation>
    <scope>NUCLEOTIDE SEQUENCE [LARGE SCALE GENOMIC DNA]</scope>
    <source>
        <strain evidence="3">DSM 44718</strain>
    </source>
</reference>
<keyword evidence="1" id="KW-0472">Membrane</keyword>
<keyword evidence="1" id="KW-1133">Transmembrane helix</keyword>
<accession>A0A1H3S8F4</accession>
<dbReference type="EMBL" id="FNQB01000002">
    <property type="protein sequence ID" value="SDZ34164.1"/>
    <property type="molecule type" value="Genomic_DNA"/>
</dbReference>
<dbReference type="Proteomes" id="UP000199632">
    <property type="component" value="Unassembled WGS sequence"/>
</dbReference>